<dbReference type="AlphaFoldDB" id="A0A848IXD4"/>
<dbReference type="Gene3D" id="1.20.1260.10">
    <property type="match status" value="1"/>
</dbReference>
<dbReference type="PANTHER" id="PTHR42637:SF1">
    <property type="entry name" value="TRNA 2-(METHYLSULFANYL)-N(6)-ISOPENTENYLADENOSINE(37) HYDROXYLASE"/>
    <property type="match status" value="1"/>
</dbReference>
<sequence length="194" mass="22711">MKLSLEVFVPSSQEWVDAVMNDFDSFLQDHANCERKASAMAMSLVAKYPNRVEIIPELIDTAIEELEHFQDVYKIMEERNIQLPHEISQDIYVKQLVDKCHSGRVERFRDRLLLGSIIECRGAERFRLIYEALPEGELKSFYHRLWASEAKHGNIFVKMALLYFPEDEVYNRLEELNNIEGEILKELPIKAALH</sequence>
<dbReference type="EMBL" id="JABBNU010000003">
    <property type="protein sequence ID" value="NMM47945.1"/>
    <property type="molecule type" value="Genomic_DNA"/>
</dbReference>
<evidence type="ECO:0000313" key="2">
    <source>
        <dbReference type="Proteomes" id="UP000559010"/>
    </source>
</evidence>
<dbReference type="Pfam" id="PF06175">
    <property type="entry name" value="MiaE"/>
    <property type="match status" value="1"/>
</dbReference>
<accession>A0A848IXD4</accession>
<evidence type="ECO:0000313" key="1">
    <source>
        <dbReference type="EMBL" id="NMM47945.1"/>
    </source>
</evidence>
<dbReference type="CDD" id="cd07910">
    <property type="entry name" value="MiaE"/>
    <property type="match status" value="1"/>
</dbReference>
<keyword evidence="2" id="KW-1185">Reference proteome</keyword>
<dbReference type="PANTHER" id="PTHR42637">
    <property type="entry name" value="TRNA-(MS[2]IO[6]A)-HYDROXYLASE"/>
    <property type="match status" value="1"/>
</dbReference>
<proteinExistence type="predicted"/>
<organism evidence="1 2">
    <name type="scientific">Marinigracilibium pacificum</name>
    <dbReference type="NCBI Taxonomy" id="2729599"/>
    <lineage>
        <taxon>Bacteria</taxon>
        <taxon>Pseudomonadati</taxon>
        <taxon>Bacteroidota</taxon>
        <taxon>Cytophagia</taxon>
        <taxon>Cytophagales</taxon>
        <taxon>Flammeovirgaceae</taxon>
        <taxon>Marinigracilibium</taxon>
    </lineage>
</organism>
<dbReference type="GO" id="GO:0006400">
    <property type="term" value="P:tRNA modification"/>
    <property type="evidence" value="ECO:0007669"/>
    <property type="project" value="InterPro"/>
</dbReference>
<gene>
    <name evidence="1" type="ORF">HH304_06000</name>
</gene>
<dbReference type="GO" id="GO:0045301">
    <property type="term" value="F:tRNA 2-(methylsulfanyl)-N(6)-isopentenyladenosine(37) hydroxylase activity"/>
    <property type="evidence" value="ECO:0007669"/>
    <property type="project" value="InterPro"/>
</dbReference>
<reference evidence="1 2" key="1">
    <citation type="submission" date="2020-04" db="EMBL/GenBank/DDBJ databases">
        <title>Flammeovirgaceae bacterium KN852 isolated from deep sea.</title>
        <authorList>
            <person name="Zhang D.-C."/>
        </authorList>
    </citation>
    <scope>NUCLEOTIDE SEQUENCE [LARGE SCALE GENOMIC DNA]</scope>
    <source>
        <strain evidence="1 2">KN852</strain>
    </source>
</reference>
<dbReference type="InterPro" id="IPR009078">
    <property type="entry name" value="Ferritin-like_SF"/>
</dbReference>
<protein>
    <submittedName>
        <fullName evidence="1">tRNA-(Ms[2]io[6]A)-hydroxylase</fullName>
    </submittedName>
</protein>
<dbReference type="Proteomes" id="UP000559010">
    <property type="component" value="Unassembled WGS sequence"/>
</dbReference>
<dbReference type="InterPro" id="IPR010386">
    <property type="entry name" value="tRNA-Hydrxlase_MiaE"/>
</dbReference>
<dbReference type="SUPFAM" id="SSF47240">
    <property type="entry name" value="Ferritin-like"/>
    <property type="match status" value="1"/>
</dbReference>
<name>A0A848IXD4_9BACT</name>
<dbReference type="PIRSF" id="PIRSF020736">
    <property type="entry name" value="MiaE"/>
    <property type="match status" value="1"/>
</dbReference>
<dbReference type="RefSeq" id="WP_169678973.1">
    <property type="nucleotide sequence ID" value="NZ_JABBNU010000003.1"/>
</dbReference>
<comment type="caution">
    <text evidence="1">The sequence shown here is derived from an EMBL/GenBank/DDBJ whole genome shotgun (WGS) entry which is preliminary data.</text>
</comment>
<dbReference type="InterPro" id="IPR012347">
    <property type="entry name" value="Ferritin-like"/>
</dbReference>